<name>A0A1R0XR30_9BACL</name>
<dbReference type="Pfam" id="PF07833">
    <property type="entry name" value="Cu_amine_oxidN1"/>
    <property type="match status" value="1"/>
</dbReference>
<dbReference type="OrthoDB" id="2657432at2"/>
<dbReference type="InterPro" id="IPR036582">
    <property type="entry name" value="Mao_N_sf"/>
</dbReference>
<dbReference type="Gene3D" id="3.30.457.10">
    <property type="entry name" value="Copper amine oxidase-like, N-terminal domain"/>
    <property type="match status" value="1"/>
</dbReference>
<comment type="caution">
    <text evidence="2">The sequence shown here is derived from an EMBL/GenBank/DDBJ whole genome shotgun (WGS) entry which is preliminary data.</text>
</comment>
<proteinExistence type="predicted"/>
<organism evidence="2 3">
    <name type="scientific">Paenibacillus odorifer</name>
    <dbReference type="NCBI Taxonomy" id="189426"/>
    <lineage>
        <taxon>Bacteria</taxon>
        <taxon>Bacillati</taxon>
        <taxon>Bacillota</taxon>
        <taxon>Bacilli</taxon>
        <taxon>Bacillales</taxon>
        <taxon>Paenibacillaceae</taxon>
        <taxon>Paenibacillus</taxon>
    </lineage>
</organism>
<gene>
    <name evidence="2" type="ORF">BSK52_21310</name>
</gene>
<dbReference type="EMBL" id="MPTC01000022">
    <property type="protein sequence ID" value="OMD37535.1"/>
    <property type="molecule type" value="Genomic_DNA"/>
</dbReference>
<dbReference type="InterPro" id="IPR012854">
    <property type="entry name" value="Cu_amine_oxidase-like_N"/>
</dbReference>
<evidence type="ECO:0000313" key="3">
    <source>
        <dbReference type="Proteomes" id="UP000187439"/>
    </source>
</evidence>
<dbReference type="SUPFAM" id="SSF82171">
    <property type="entry name" value="DPP6 N-terminal domain-like"/>
    <property type="match status" value="1"/>
</dbReference>
<dbReference type="SUPFAM" id="SSF55383">
    <property type="entry name" value="Copper amine oxidase, domain N"/>
    <property type="match status" value="2"/>
</dbReference>
<accession>A0A1R0XR30</accession>
<reference evidence="2 3" key="1">
    <citation type="submission" date="2016-10" db="EMBL/GenBank/DDBJ databases">
        <title>Paenibacillus species isolates.</title>
        <authorList>
            <person name="Beno S.M."/>
        </authorList>
    </citation>
    <scope>NUCLEOTIDE SEQUENCE [LARGE SCALE GENOMIC DNA]</scope>
    <source>
        <strain evidence="2 3">FSL H7-0710</strain>
    </source>
</reference>
<protein>
    <recommendedName>
        <fullName evidence="1">Copper amine oxidase-like N-terminal domain-containing protein</fullName>
    </recommendedName>
</protein>
<dbReference type="RefSeq" id="WP_076120591.1">
    <property type="nucleotide sequence ID" value="NZ_MPTC01000022.1"/>
</dbReference>
<dbReference type="AlphaFoldDB" id="A0A1R0XR30"/>
<sequence>MSKHFWSKVQKIVIATVVLVMTMQTQIENTSAQEEYDLNRTVLFNNKLLELEAAPVTKNGVTLVPFRKLAEKFDAEVQVKKTKQSMIIHASNFDTEIELAIGSKKVRVNNEEKLLLTAPQVVNGYTMVPLRFITESFGGELSKGEYRWIADDIFLSINYDVLRKLEKMKIKDTFTKSASFPQWMPDGAIVLKADGHLWRYYNGEYTQIESPPLEQDESIYNVAVAPNGNIAVTTSIDDNLWLRTGTTWKNVKSPMPGFPALGQRVHFSMKSEIIYSASTIKNGYEFPLFMYSDNSWNTLADKFVGVDRVLSLPDGTLIMNEDVADEGAVIWQMKKGVISKLLTIPDVNTTGLSALPDGSLALTTNGGWATDKTKIYLFRNEKLTPIEFPPDIFGGEDILLLSQDRFVVALPGGVYLWNEGKYKLIADIDDIESMEMLANGDIILASRMAPDFYILRKKNWSNND</sequence>
<evidence type="ECO:0000313" key="2">
    <source>
        <dbReference type="EMBL" id="OMD37535.1"/>
    </source>
</evidence>
<evidence type="ECO:0000259" key="1">
    <source>
        <dbReference type="Pfam" id="PF07833"/>
    </source>
</evidence>
<dbReference type="Proteomes" id="UP000187439">
    <property type="component" value="Unassembled WGS sequence"/>
</dbReference>
<feature type="domain" description="Copper amine oxidase-like N-terminal" evidence="1">
    <location>
        <begin position="44"/>
        <end position="142"/>
    </location>
</feature>